<accession>A0ABM4CWG9</accession>
<dbReference type="InterPro" id="IPR012337">
    <property type="entry name" value="RNaseH-like_sf"/>
</dbReference>
<dbReference type="SUPFAM" id="SSF53098">
    <property type="entry name" value="Ribonuclease H-like"/>
    <property type="match status" value="1"/>
</dbReference>
<organism evidence="1 2">
    <name type="scientific">Hydra vulgaris</name>
    <name type="common">Hydra</name>
    <name type="synonym">Hydra attenuata</name>
    <dbReference type="NCBI Taxonomy" id="6087"/>
    <lineage>
        <taxon>Eukaryota</taxon>
        <taxon>Metazoa</taxon>
        <taxon>Cnidaria</taxon>
        <taxon>Hydrozoa</taxon>
        <taxon>Hydroidolina</taxon>
        <taxon>Anthoathecata</taxon>
        <taxon>Aplanulata</taxon>
        <taxon>Hydridae</taxon>
        <taxon>Hydra</taxon>
    </lineage>
</organism>
<name>A0ABM4CWG9_HYDVU</name>
<dbReference type="GeneID" id="136087440"/>
<gene>
    <name evidence="2" type="primary">LOC136087440</name>
</gene>
<evidence type="ECO:0000313" key="2">
    <source>
        <dbReference type="RefSeq" id="XP_065666284.1"/>
    </source>
</evidence>
<dbReference type="RefSeq" id="XP_065666284.1">
    <property type="nucleotide sequence ID" value="XM_065810212.1"/>
</dbReference>
<keyword evidence="1" id="KW-1185">Reference proteome</keyword>
<protein>
    <submittedName>
        <fullName evidence="2">Zinc finger protein 862-like</fullName>
    </submittedName>
</protein>
<dbReference type="Proteomes" id="UP001652625">
    <property type="component" value="Chromosome 11"/>
</dbReference>
<reference evidence="2" key="1">
    <citation type="submission" date="2025-08" db="UniProtKB">
        <authorList>
            <consortium name="RefSeq"/>
        </authorList>
    </citation>
    <scope>IDENTIFICATION</scope>
</reference>
<sequence>MASAAKIIKFNKPISKSLKTFLLWGKEEFIGYTEENGLVIKIWCKVCARNKFAILSDRSIRGVMVGSLQAFIEGLVDRHLEGHIHKLALEIDKRNPTEETGIGHIINPDNQNSLYNKQNICEAYFKMIKTAYEMALKPSMPHSHFEVLIKCQRLNGVQLVEGKGHNRAARQFISCIANAIKEKIAKIVKEKNFFSILSDGSQAQKTKDEKELVLVRVEQDGIPAYLVVSLLEMNSLGGVNANTIKKAIDSIFNESGNIPLTADAYKNKLVSATSDGASVNLGMYNGVLTQMKNNRTWLVKMHCVNHRLELAIKDSARNIVQYRDCDQFYTTIFHLFRNSGKLKSEVKKAAEALNITYYTLPKISGTRFVSHRRQGLTRLVHNWPAIIVGFDNALVNRNTTAEMRAKLFNISKRLHDYRLLCMFCGYLDVLEKLSPLSLIFEKKTLMVHEVKSAIDLTKDYLVELSNETIDDILDSYLLKFRIKYKDDTTTLVSSYFKDGQELKKTNAEFVDIELYDMSNINFDSINAAIEVRKTAVNIIKPLIDNRFSSLSNTVFESMSWLDPQFWTADNMYGDASISLLIREFKIPLEYAGLKVEIVLSEWNAFKLLINTEYKGVTTALLWEKIFVYYRKTCPNLLLLVELIMCISCSNSSVERIFSILTLILSDRGLKMSNQTMKDAILIAGNDPNLTVEERDDILNSALNIYLNKRRGLVVDKNKIRRAKVDNRSQLQMQSKEKYNPLQQLVDCEIPEIDCIILSKDQQVLLDISSAKKSGSCSEDLFVCEPGTLSHSRWLTTANRVLRLY</sequence>
<dbReference type="PANTHER" id="PTHR46880">
    <property type="entry name" value="RAS-ASSOCIATING DOMAIN-CONTAINING PROTEIN"/>
    <property type="match status" value="1"/>
</dbReference>
<proteinExistence type="predicted"/>
<dbReference type="PANTHER" id="PTHR46880:SF9">
    <property type="entry name" value="ZINC FINGER PROTEIN 862"/>
    <property type="match status" value="1"/>
</dbReference>
<evidence type="ECO:0000313" key="1">
    <source>
        <dbReference type="Proteomes" id="UP001652625"/>
    </source>
</evidence>